<accession>A0AAD7NDU4</accession>
<dbReference type="Proteomes" id="UP001215280">
    <property type="component" value="Unassembled WGS sequence"/>
</dbReference>
<proteinExistence type="predicted"/>
<gene>
    <name evidence="1" type="ORF">DFH07DRAFT_959274</name>
</gene>
<protein>
    <submittedName>
        <fullName evidence="1">Uncharacterized protein</fullName>
    </submittedName>
</protein>
<sequence length="486" mass="54497">MSSFCSQIRAKLPGFRPGLSALNVGRAADVLEKLNYSGPLALSWDDTALKAAITMHAESKEVCLILGASDGVVRVTEKDDLDTLFEMAQLKKADKLCVWILSIPLPKIPPILIAAVAWGSSTKAQELVDMHHKLADLLHEHGIHPVSLSSDGAEVERAAQRMIADKAESCFVYAIPNSKPGCTITLEIPKYYGQHPTIITQDSKHALKTARNQIMTGAHLIVLGFFPVFYSMLHDLASNTLGPLFSHDVEKVDKQDDRMVARLVSAAALEFRFKNHPDQAGLSIYLFVLGELIDAWQNRNIFHRDRIKMMLQARFFLMVWRSHIVAHPDHNLGTHFISRESFNIFLTICDGLLSLIIVYRNFFPTFPLLPWLHSTEACEHLFGMLRQLKKDFNYADVLNFERKLRAFMLGAFGNLSPDEQAAQTSAGYHHTYFAADDLDLLALMEYPTDEQLTEASKHAFEEAAQLLNLVGINAETMLKTKGRLLK</sequence>
<dbReference type="EMBL" id="JARJLG010000063">
    <property type="protein sequence ID" value="KAJ7755627.1"/>
    <property type="molecule type" value="Genomic_DNA"/>
</dbReference>
<reference evidence="1" key="1">
    <citation type="submission" date="2023-03" db="EMBL/GenBank/DDBJ databases">
        <title>Massive genome expansion in bonnet fungi (Mycena s.s.) driven by repeated elements and novel gene families across ecological guilds.</title>
        <authorList>
            <consortium name="Lawrence Berkeley National Laboratory"/>
            <person name="Harder C.B."/>
            <person name="Miyauchi S."/>
            <person name="Viragh M."/>
            <person name="Kuo A."/>
            <person name="Thoen E."/>
            <person name="Andreopoulos B."/>
            <person name="Lu D."/>
            <person name="Skrede I."/>
            <person name="Drula E."/>
            <person name="Henrissat B."/>
            <person name="Morin E."/>
            <person name="Kohler A."/>
            <person name="Barry K."/>
            <person name="LaButti K."/>
            <person name="Morin E."/>
            <person name="Salamov A."/>
            <person name="Lipzen A."/>
            <person name="Mereny Z."/>
            <person name="Hegedus B."/>
            <person name="Baldrian P."/>
            <person name="Stursova M."/>
            <person name="Weitz H."/>
            <person name="Taylor A."/>
            <person name="Grigoriev I.V."/>
            <person name="Nagy L.G."/>
            <person name="Martin F."/>
            <person name="Kauserud H."/>
        </authorList>
    </citation>
    <scope>NUCLEOTIDE SEQUENCE</scope>
    <source>
        <strain evidence="1">CBHHK188m</strain>
    </source>
</reference>
<organism evidence="1 2">
    <name type="scientific">Mycena maculata</name>
    <dbReference type="NCBI Taxonomy" id="230809"/>
    <lineage>
        <taxon>Eukaryota</taxon>
        <taxon>Fungi</taxon>
        <taxon>Dikarya</taxon>
        <taxon>Basidiomycota</taxon>
        <taxon>Agaricomycotina</taxon>
        <taxon>Agaricomycetes</taxon>
        <taxon>Agaricomycetidae</taxon>
        <taxon>Agaricales</taxon>
        <taxon>Marasmiineae</taxon>
        <taxon>Mycenaceae</taxon>
        <taxon>Mycena</taxon>
    </lineage>
</organism>
<evidence type="ECO:0000313" key="1">
    <source>
        <dbReference type="EMBL" id="KAJ7755627.1"/>
    </source>
</evidence>
<comment type="caution">
    <text evidence="1">The sequence shown here is derived from an EMBL/GenBank/DDBJ whole genome shotgun (WGS) entry which is preliminary data.</text>
</comment>
<evidence type="ECO:0000313" key="2">
    <source>
        <dbReference type="Proteomes" id="UP001215280"/>
    </source>
</evidence>
<dbReference type="AlphaFoldDB" id="A0AAD7NDU4"/>
<name>A0AAD7NDU4_9AGAR</name>
<keyword evidence="2" id="KW-1185">Reference proteome</keyword>